<sequence length="372" mass="42950">MFSDCELRNLGFKGPQYTWHKGRHKSTQIFERLDRFTANTPWCQLFTYDELGEKACSDIVLNQWSGYNPQILEDPLHIKSDVLQNTADEVQTWMDRKELMWKQRSRATWLEGGDQNTRFFHAKASQRRKTNMITKLLDDQGCWQEGDACNSLIINYYSDLFSSNGLYNQNVVVDKMERKALKEMHPAKAPGPDGMPPLFFQKFWPHIGSSISNAVLHALNTCEFPQELNHTFMTLIPKTENPQKVKDFRPISVSFIKGRLITDNVLVAYEMLHYLRRRLKGKKGFMSLKLDMSKAPTGHIVPSRGLRQGDPISPYLFLLCTEGLISLMNEAESTSRLTSIQVCQRAPRVNHLLFADDSLIFYEAKEETMSRL</sequence>
<proteinExistence type="predicted"/>
<accession>A0AAD1ZKG7</accession>
<dbReference type="InterPro" id="IPR043502">
    <property type="entry name" value="DNA/RNA_pol_sf"/>
</dbReference>
<evidence type="ECO:0000259" key="1">
    <source>
        <dbReference type="Pfam" id="PF00078"/>
    </source>
</evidence>
<dbReference type="EMBL" id="OU503046">
    <property type="protein sequence ID" value="CAI9771184.1"/>
    <property type="molecule type" value="Genomic_DNA"/>
</dbReference>
<dbReference type="AlphaFoldDB" id="A0AAD1ZKG7"/>
<dbReference type="InterPro" id="IPR000477">
    <property type="entry name" value="RT_dom"/>
</dbReference>
<evidence type="ECO:0000313" key="2">
    <source>
        <dbReference type="EMBL" id="CAI9771184.1"/>
    </source>
</evidence>
<dbReference type="Pfam" id="PF00078">
    <property type="entry name" value="RVT_1"/>
    <property type="match status" value="1"/>
</dbReference>
<reference evidence="2" key="1">
    <citation type="submission" date="2023-05" db="EMBL/GenBank/DDBJ databases">
        <authorList>
            <person name="Huff M."/>
        </authorList>
    </citation>
    <scope>NUCLEOTIDE SEQUENCE</scope>
</reference>
<feature type="domain" description="Reverse transcriptase" evidence="1">
    <location>
        <begin position="291"/>
        <end position="368"/>
    </location>
</feature>
<organism evidence="2 3">
    <name type="scientific">Fraxinus pennsylvanica</name>
    <dbReference type="NCBI Taxonomy" id="56036"/>
    <lineage>
        <taxon>Eukaryota</taxon>
        <taxon>Viridiplantae</taxon>
        <taxon>Streptophyta</taxon>
        <taxon>Embryophyta</taxon>
        <taxon>Tracheophyta</taxon>
        <taxon>Spermatophyta</taxon>
        <taxon>Magnoliopsida</taxon>
        <taxon>eudicotyledons</taxon>
        <taxon>Gunneridae</taxon>
        <taxon>Pentapetalae</taxon>
        <taxon>asterids</taxon>
        <taxon>lamiids</taxon>
        <taxon>Lamiales</taxon>
        <taxon>Oleaceae</taxon>
        <taxon>Oleeae</taxon>
        <taxon>Fraxinus</taxon>
    </lineage>
</organism>
<gene>
    <name evidence="2" type="ORF">FPE_LOCUS18614</name>
</gene>
<protein>
    <recommendedName>
        <fullName evidence="1">Reverse transcriptase domain-containing protein</fullName>
    </recommendedName>
</protein>
<dbReference type="InterPro" id="IPR052343">
    <property type="entry name" value="Retrotransposon-Effector_Assoc"/>
</dbReference>
<dbReference type="SUPFAM" id="SSF56672">
    <property type="entry name" value="DNA/RNA polymerases"/>
    <property type="match status" value="1"/>
</dbReference>
<dbReference type="PANTHER" id="PTHR46890">
    <property type="entry name" value="NON-LTR RETROLELEMENT REVERSE TRANSCRIPTASE-LIKE PROTEIN-RELATED"/>
    <property type="match status" value="1"/>
</dbReference>
<name>A0AAD1ZKG7_9LAMI</name>
<evidence type="ECO:0000313" key="3">
    <source>
        <dbReference type="Proteomes" id="UP000834106"/>
    </source>
</evidence>
<dbReference type="Proteomes" id="UP000834106">
    <property type="component" value="Chromosome 11"/>
</dbReference>
<dbReference type="PANTHER" id="PTHR46890:SF48">
    <property type="entry name" value="RNA-DIRECTED DNA POLYMERASE"/>
    <property type="match status" value="1"/>
</dbReference>
<keyword evidence="3" id="KW-1185">Reference proteome</keyword>